<keyword evidence="3" id="KW-0227">DNA damage</keyword>
<dbReference type="SUPFAM" id="SSF48371">
    <property type="entry name" value="ARM repeat"/>
    <property type="match status" value="1"/>
</dbReference>
<dbReference type="Pfam" id="PF08064">
    <property type="entry name" value="UME"/>
    <property type="match status" value="1"/>
</dbReference>
<dbReference type="InterPro" id="IPR012993">
    <property type="entry name" value="UME"/>
</dbReference>
<dbReference type="InterPro" id="IPR050517">
    <property type="entry name" value="DDR_Repair_Kinase"/>
</dbReference>
<accession>A0A2G9RYZ2</accession>
<keyword evidence="2" id="KW-0723">Serine/threonine-protein kinase</keyword>
<keyword evidence="2" id="KW-0418">Kinase</keyword>
<dbReference type="AlphaFoldDB" id="A0A2G9RYZ2"/>
<dbReference type="InterPro" id="IPR016024">
    <property type="entry name" value="ARM-type_fold"/>
</dbReference>
<gene>
    <name evidence="6" type="ORF">AB205_0004320</name>
</gene>
<dbReference type="GO" id="GO:0006281">
    <property type="term" value="P:DNA repair"/>
    <property type="evidence" value="ECO:0007669"/>
    <property type="project" value="TreeGrafter"/>
</dbReference>
<evidence type="ECO:0000256" key="2">
    <source>
        <dbReference type="ARBA" id="ARBA00022527"/>
    </source>
</evidence>
<dbReference type="GO" id="GO:0004674">
    <property type="term" value="F:protein serine/threonine kinase activity"/>
    <property type="evidence" value="ECO:0007669"/>
    <property type="project" value="UniProtKB-KW"/>
</dbReference>
<evidence type="ECO:0000256" key="4">
    <source>
        <dbReference type="ARBA" id="ARBA00023242"/>
    </source>
</evidence>
<dbReference type="InterPro" id="IPR011989">
    <property type="entry name" value="ARM-like"/>
</dbReference>
<dbReference type="OrthoDB" id="381190at2759"/>
<proteinExistence type="predicted"/>
<dbReference type="Gene3D" id="1.25.10.10">
    <property type="entry name" value="Leucine-rich Repeat Variant"/>
    <property type="match status" value="2"/>
</dbReference>
<dbReference type="GO" id="GO:0000077">
    <property type="term" value="P:DNA damage checkpoint signaling"/>
    <property type="evidence" value="ECO:0007669"/>
    <property type="project" value="TreeGrafter"/>
</dbReference>
<dbReference type="EMBL" id="KV928544">
    <property type="protein sequence ID" value="PIO33110.1"/>
    <property type="molecule type" value="Genomic_DNA"/>
</dbReference>
<organism evidence="6">
    <name type="scientific">Aquarana catesbeiana</name>
    <name type="common">American bullfrog</name>
    <name type="synonym">Rana catesbeiana</name>
    <dbReference type="NCBI Taxonomy" id="8400"/>
    <lineage>
        <taxon>Eukaryota</taxon>
        <taxon>Metazoa</taxon>
        <taxon>Chordata</taxon>
        <taxon>Craniata</taxon>
        <taxon>Vertebrata</taxon>
        <taxon>Euteleostomi</taxon>
        <taxon>Amphibia</taxon>
        <taxon>Batrachia</taxon>
        <taxon>Anura</taxon>
        <taxon>Neobatrachia</taxon>
        <taxon>Ranoidea</taxon>
        <taxon>Ranidae</taxon>
        <taxon>Aquarana</taxon>
    </lineage>
</organism>
<feature type="domain" description="UME" evidence="5">
    <location>
        <begin position="531"/>
        <end position="614"/>
    </location>
</feature>
<evidence type="ECO:0000259" key="5">
    <source>
        <dbReference type="SMART" id="SM00802"/>
    </source>
</evidence>
<dbReference type="SMART" id="SM00802">
    <property type="entry name" value="UME"/>
    <property type="match status" value="1"/>
</dbReference>
<sequence>MLVDLCVLMSLPWLHDVLNRSSLNVATFDPALVTLSFKISQSFSPKIQSQLVFLLSLFPITTLPEWRLKVYHWLLESPHEIVRAQCVKGFPILKHHVNEEAISPIPKSLLDHLNDTSELVRKEFANAMSKLAFGLSIDHHVHTSAMEPEGDLISSTLRVTILPPPAPSVIGASVFKPFLSLLDHRTPSSVKLAFIKNIPELFKNLNVEKDEMDMRAMIEALLNLMEDPDKDVRIAFSGNIRYILESANFEEGSLNELLVARIKEAYTNAKMSRNNELKETLILTTGDIGRAAKGNLVPFALLHLLHCLLSKSPSVAGASYTEIRSLAAAKLVRLQDFFSQYKKPICKLLVESLHTNQQTLLNSTPGGSSEMQKQEAAQHRVAALDVLSEIANVFDFPDLNRFLNKTLQLLLPYLAAKASRAASALIRTIAKQLSVNRREILINNFKYVFSHLVCSCTKDELEKSLHYLKNETEIELGSLLRQDYQGLHNELLLRLGEHYQQVFNGLSILASFPSNDDPYQGPRNITKPEIMADYLQPKLLGILAFFNMHLLSSSIGIEDKKMMMTTLRTGLRYKEEFPELCCRAWDLFVRCLDQAYLGPLLSHVIVALLPLLHIQPKETVDVFYYLIVENRDAVQDFLHEIYFLPNHPELKQIQKVLQEFRKETNKSTDLQTALQLSIKAIQHENVDVRIHAFTSLKETLYKNQEKLLQYATDSETVEPVVSQLVTVLLIGCQDASPQARLLCGECLGQLGAIDPGRLDFSASDAQGKGSTFVTGVEDLNFAYELLLELTRAFLAYADNVRAQDSAAYAIQVNKNLNLNYKYK</sequence>
<keyword evidence="4" id="KW-0539">Nucleus</keyword>
<name>A0A2G9RYZ2_AQUCT</name>
<feature type="non-terminal residue" evidence="6">
    <location>
        <position position="823"/>
    </location>
</feature>
<keyword evidence="2" id="KW-0808">Transferase</keyword>
<dbReference type="PANTHER" id="PTHR11139:SF69">
    <property type="entry name" value="SERINE_THREONINE-PROTEIN KINASE ATR"/>
    <property type="match status" value="1"/>
</dbReference>
<dbReference type="GO" id="GO:0005694">
    <property type="term" value="C:chromosome"/>
    <property type="evidence" value="ECO:0007669"/>
    <property type="project" value="TreeGrafter"/>
</dbReference>
<dbReference type="FunFam" id="1.25.10.10:FF:000477">
    <property type="entry name" value="ATR serine/threonine kinase"/>
    <property type="match status" value="1"/>
</dbReference>
<evidence type="ECO:0000256" key="3">
    <source>
        <dbReference type="ARBA" id="ARBA00022763"/>
    </source>
</evidence>
<comment type="subcellular location">
    <subcellularLocation>
        <location evidence="1">Nucleus</location>
    </subcellularLocation>
</comment>
<dbReference type="GO" id="GO:0000723">
    <property type="term" value="P:telomere maintenance"/>
    <property type="evidence" value="ECO:0007669"/>
    <property type="project" value="TreeGrafter"/>
</dbReference>
<reference evidence="6" key="1">
    <citation type="submission" date="2017-08" db="EMBL/GenBank/DDBJ databases">
        <title>Assembly of the North American Bullfrog Genome.</title>
        <authorList>
            <person name="Warren R.L."/>
            <person name="Vandervalk B.P."/>
            <person name="Kucuk E."/>
            <person name="Birol I."/>
            <person name="Helbing C."/>
            <person name="Pandoh P."/>
            <person name="Behsaz B."/>
            <person name="Mohamadi H."/>
            <person name="Chu J."/>
            <person name="Jackman S."/>
            <person name="Hammond S.A."/>
            <person name="Veldhoen N."/>
            <person name="Kirk H."/>
            <person name="Zhao Y."/>
            <person name="Coope R."/>
            <person name="Pleasance S."/>
            <person name="Moore R."/>
            <person name="Holt R."/>
        </authorList>
    </citation>
    <scope>NUCLEOTIDE SEQUENCE</scope>
    <source>
        <strain evidence="6">Bruno</strain>
        <tissue evidence="6">Liver</tissue>
    </source>
</reference>
<dbReference type="GO" id="GO:0005634">
    <property type="term" value="C:nucleus"/>
    <property type="evidence" value="ECO:0007669"/>
    <property type="project" value="UniProtKB-SubCell"/>
</dbReference>
<dbReference type="PANTHER" id="PTHR11139">
    <property type="entry name" value="ATAXIA TELANGIECTASIA MUTATED ATM -RELATED"/>
    <property type="match status" value="1"/>
</dbReference>
<evidence type="ECO:0000256" key="1">
    <source>
        <dbReference type="ARBA" id="ARBA00004123"/>
    </source>
</evidence>
<evidence type="ECO:0000313" key="6">
    <source>
        <dbReference type="EMBL" id="PIO33110.1"/>
    </source>
</evidence>
<protein>
    <recommendedName>
        <fullName evidence="5">UME domain-containing protein</fullName>
    </recommendedName>
</protein>